<dbReference type="GO" id="GO:0003697">
    <property type="term" value="F:single-stranded DNA binding"/>
    <property type="evidence" value="ECO:0007669"/>
    <property type="project" value="TreeGrafter"/>
</dbReference>
<evidence type="ECO:0000313" key="3">
    <source>
        <dbReference type="EMBL" id="PPR03537.1"/>
    </source>
</evidence>
<dbReference type="SUPFAM" id="SSF54197">
    <property type="entry name" value="HIT-like"/>
    <property type="match status" value="2"/>
</dbReference>
<sequence>MDSPHPSSSRTPTQARTVKTPKTAMSDNNLTILRRYAGLPMPGQVLSKSVLFSEAEDTITVYDAFPKSIFHLLVLPRSQPAPEDEEEDSSQPTLLQFVHSAKSTKPKAKQSLPTAHQVRNLPTMLSNLPKSQSKEILLKMQDAACSAKQEIEAEMIRIYGWKWDVWIGFHAIPSMEHLHLHVISADLISEKLKKKKHYNTFHPNLGFFIHVEEVLEWFDTDETFFQKKIRSLATLHPILKQELICFHCDQTINNIPTLKKHLQEEWDKVDKRKKASQARAAMFAAAAEKRRLKAEEGKKRKSVDYIEIDDTEEDEQDDNHQEKRRKTERSSTCA</sequence>
<dbReference type="GO" id="GO:0005634">
    <property type="term" value="C:nucleus"/>
    <property type="evidence" value="ECO:0007669"/>
    <property type="project" value="TreeGrafter"/>
</dbReference>
<dbReference type="STRING" id="181874.A0A409YKF1"/>
<dbReference type="InterPro" id="IPR032566">
    <property type="entry name" value="Znf-C2HE"/>
</dbReference>
<organism evidence="3 4">
    <name type="scientific">Panaeolus cyanescens</name>
    <dbReference type="NCBI Taxonomy" id="181874"/>
    <lineage>
        <taxon>Eukaryota</taxon>
        <taxon>Fungi</taxon>
        <taxon>Dikarya</taxon>
        <taxon>Basidiomycota</taxon>
        <taxon>Agaricomycotina</taxon>
        <taxon>Agaricomycetes</taxon>
        <taxon>Agaricomycetidae</taxon>
        <taxon>Agaricales</taxon>
        <taxon>Agaricineae</taxon>
        <taxon>Galeropsidaceae</taxon>
        <taxon>Panaeolus</taxon>
    </lineage>
</organism>
<comment type="caution">
    <text evidence="3">The sequence shown here is derived from an EMBL/GenBank/DDBJ whole genome shotgun (WGS) entry which is preliminary data.</text>
</comment>
<keyword evidence="4" id="KW-1185">Reference proteome</keyword>
<dbReference type="EMBL" id="NHTK01001058">
    <property type="protein sequence ID" value="PPR03537.1"/>
    <property type="molecule type" value="Genomic_DNA"/>
</dbReference>
<dbReference type="GO" id="GO:0030983">
    <property type="term" value="F:mismatched DNA binding"/>
    <property type="evidence" value="ECO:0007669"/>
    <property type="project" value="TreeGrafter"/>
</dbReference>
<dbReference type="GO" id="GO:1990165">
    <property type="term" value="F:single-strand break-containing DNA binding"/>
    <property type="evidence" value="ECO:0007669"/>
    <property type="project" value="TreeGrafter"/>
</dbReference>
<feature type="compositionally biased region" description="Basic and acidic residues" evidence="1">
    <location>
        <begin position="294"/>
        <end position="304"/>
    </location>
</feature>
<dbReference type="Pfam" id="PF16278">
    <property type="entry name" value="zf-C2HE"/>
    <property type="match status" value="1"/>
</dbReference>
<dbReference type="GO" id="GO:0003725">
    <property type="term" value="F:double-stranded RNA binding"/>
    <property type="evidence" value="ECO:0007669"/>
    <property type="project" value="TreeGrafter"/>
</dbReference>
<dbReference type="PANTHER" id="PTHR12486:SF4">
    <property type="entry name" value="APRATAXIN"/>
    <property type="match status" value="1"/>
</dbReference>
<dbReference type="PANTHER" id="PTHR12486">
    <property type="entry name" value="APRATAXIN-RELATED"/>
    <property type="match status" value="1"/>
</dbReference>
<dbReference type="AlphaFoldDB" id="A0A409YKF1"/>
<feature type="compositionally biased region" description="Acidic residues" evidence="1">
    <location>
        <begin position="306"/>
        <end position="317"/>
    </location>
</feature>
<evidence type="ECO:0000256" key="1">
    <source>
        <dbReference type="SAM" id="MobiDB-lite"/>
    </source>
</evidence>
<proteinExistence type="predicted"/>
<feature type="compositionally biased region" description="Polar residues" evidence="1">
    <location>
        <begin position="1"/>
        <end position="17"/>
    </location>
</feature>
<accession>A0A409YKF1</accession>
<dbReference type="FunCoup" id="A0A409YKF1">
    <property type="interactions" value="366"/>
</dbReference>
<feature type="region of interest" description="Disordered" evidence="1">
    <location>
        <begin position="294"/>
        <end position="334"/>
    </location>
</feature>
<dbReference type="InterPro" id="IPR036265">
    <property type="entry name" value="HIT-like_sf"/>
</dbReference>
<gene>
    <name evidence="3" type="ORF">CVT24_007023</name>
</gene>
<feature type="domain" description="Aprataxin C2HE/C2H2/C2HC zinc finger" evidence="2">
    <location>
        <begin position="204"/>
        <end position="268"/>
    </location>
</feature>
<dbReference type="Proteomes" id="UP000284842">
    <property type="component" value="Unassembled WGS sequence"/>
</dbReference>
<dbReference type="InParanoid" id="A0A409YKF1"/>
<dbReference type="Gene3D" id="3.30.428.10">
    <property type="entry name" value="HIT-like"/>
    <property type="match status" value="1"/>
</dbReference>
<dbReference type="Pfam" id="PF11969">
    <property type="entry name" value="DcpS_C"/>
    <property type="match status" value="1"/>
</dbReference>
<protein>
    <recommendedName>
        <fullName evidence="2">Aprataxin C2HE/C2H2/C2HC zinc finger domain-containing protein</fullName>
    </recommendedName>
</protein>
<feature type="region of interest" description="Disordered" evidence="1">
    <location>
        <begin position="1"/>
        <end position="22"/>
    </location>
</feature>
<name>A0A409YKF1_9AGAR</name>
<evidence type="ECO:0000313" key="4">
    <source>
        <dbReference type="Proteomes" id="UP000284842"/>
    </source>
</evidence>
<dbReference type="GO" id="GO:0033699">
    <property type="term" value="F:DNA 5'-adenosine monophosphate hydrolase activity"/>
    <property type="evidence" value="ECO:0007669"/>
    <property type="project" value="TreeGrafter"/>
</dbReference>
<dbReference type="GO" id="GO:0000012">
    <property type="term" value="P:single strand break repair"/>
    <property type="evidence" value="ECO:0007669"/>
    <property type="project" value="TreeGrafter"/>
</dbReference>
<dbReference type="OrthoDB" id="3512845at2759"/>
<evidence type="ECO:0000259" key="2">
    <source>
        <dbReference type="Pfam" id="PF16278"/>
    </source>
</evidence>
<reference evidence="3 4" key="1">
    <citation type="journal article" date="2018" name="Evol. Lett.">
        <title>Horizontal gene cluster transfer increased hallucinogenic mushroom diversity.</title>
        <authorList>
            <person name="Reynolds H.T."/>
            <person name="Vijayakumar V."/>
            <person name="Gluck-Thaler E."/>
            <person name="Korotkin H.B."/>
            <person name="Matheny P.B."/>
            <person name="Slot J.C."/>
        </authorList>
    </citation>
    <scope>NUCLEOTIDE SEQUENCE [LARGE SCALE GENOMIC DNA]</scope>
    <source>
        <strain evidence="3 4">2629</strain>
    </source>
</reference>